<feature type="non-terminal residue" evidence="3">
    <location>
        <position position="1"/>
    </location>
</feature>
<dbReference type="GO" id="GO:0016758">
    <property type="term" value="F:hexosyltransferase activity"/>
    <property type="evidence" value="ECO:0007669"/>
    <property type="project" value="TreeGrafter"/>
</dbReference>
<keyword evidence="1" id="KW-0328">Glycosyltransferase</keyword>
<keyword evidence="2 3" id="KW-0808">Transferase</keyword>
<comment type="caution">
    <text evidence="3">The sequence shown here is derived from an EMBL/GenBank/DDBJ whole genome shotgun (WGS) entry which is preliminary data.</text>
</comment>
<dbReference type="PANTHER" id="PTHR34136:SF1">
    <property type="entry name" value="UDP-N-ACETYL-D-MANNOSAMINURONIC ACID TRANSFERASE"/>
    <property type="match status" value="1"/>
</dbReference>
<protein>
    <submittedName>
        <fullName evidence="3">Glycosyltransferase</fullName>
    </submittedName>
</protein>
<organism evidence="3">
    <name type="scientific">Thermus tengchongensis</name>
    <dbReference type="NCBI Taxonomy" id="1214928"/>
    <lineage>
        <taxon>Bacteria</taxon>
        <taxon>Thermotogati</taxon>
        <taxon>Deinococcota</taxon>
        <taxon>Deinococci</taxon>
        <taxon>Thermales</taxon>
        <taxon>Thermaceae</taxon>
        <taxon>Thermus</taxon>
    </lineage>
</organism>
<evidence type="ECO:0000256" key="2">
    <source>
        <dbReference type="ARBA" id="ARBA00022679"/>
    </source>
</evidence>
<accession>A0A7V4EGU2</accession>
<reference evidence="3" key="1">
    <citation type="journal article" date="2020" name="mSystems">
        <title>Genome- and Community-Level Interaction Insights into Carbon Utilization and Element Cycling Functions of Hydrothermarchaeota in Hydrothermal Sediment.</title>
        <authorList>
            <person name="Zhou Z."/>
            <person name="Liu Y."/>
            <person name="Xu W."/>
            <person name="Pan J."/>
            <person name="Luo Z.H."/>
            <person name="Li M."/>
        </authorList>
    </citation>
    <scope>NUCLEOTIDE SEQUENCE [LARGE SCALE GENOMIC DNA]</scope>
    <source>
        <strain evidence="3">SpSt-611</strain>
    </source>
</reference>
<dbReference type="Pfam" id="PF03808">
    <property type="entry name" value="Glyco_tran_WecG"/>
    <property type="match status" value="1"/>
</dbReference>
<dbReference type="InterPro" id="IPR004629">
    <property type="entry name" value="WecG_TagA_CpsF"/>
</dbReference>
<dbReference type="PANTHER" id="PTHR34136">
    <property type="match status" value="1"/>
</dbReference>
<evidence type="ECO:0000313" key="3">
    <source>
        <dbReference type="EMBL" id="HGN85627.1"/>
    </source>
</evidence>
<sequence length="63" mass="7328">VGAAFDLHAGRVRQAPSWMQRMGLEWLFRLVQEPRRLWARYARHNPRFVILALGELLGGRKTA</sequence>
<dbReference type="AlphaFoldDB" id="A0A7V4EGU2"/>
<evidence type="ECO:0000256" key="1">
    <source>
        <dbReference type="ARBA" id="ARBA00022676"/>
    </source>
</evidence>
<proteinExistence type="predicted"/>
<name>A0A7V4EGU2_9DEIN</name>
<dbReference type="EMBL" id="DTAB01000319">
    <property type="protein sequence ID" value="HGN85627.1"/>
    <property type="molecule type" value="Genomic_DNA"/>
</dbReference>
<gene>
    <name evidence="3" type="ORF">ENT80_05590</name>
</gene>